<dbReference type="Pfam" id="PF06050">
    <property type="entry name" value="HGD-D"/>
    <property type="match status" value="1"/>
</dbReference>
<evidence type="ECO:0000256" key="1">
    <source>
        <dbReference type="ARBA" id="ARBA00005806"/>
    </source>
</evidence>
<comment type="caution">
    <text evidence="2">The sequence shown here is derived from an EMBL/GenBank/DDBJ whole genome shotgun (WGS) entry which is preliminary data.</text>
</comment>
<protein>
    <submittedName>
        <fullName evidence="2">2-hydroxyacyl-CoA dehydratase</fullName>
    </submittedName>
</protein>
<gene>
    <name evidence="2" type="ORF">ENN70_03685</name>
</gene>
<accession>A0A7C2NG72</accession>
<reference evidence="2" key="1">
    <citation type="journal article" date="2020" name="mSystems">
        <title>Genome- and Community-Level Interaction Insights into Carbon Utilization and Element Cycling Functions of Hydrothermarchaeota in Hydrothermal Sediment.</title>
        <authorList>
            <person name="Zhou Z."/>
            <person name="Liu Y."/>
            <person name="Xu W."/>
            <person name="Pan J."/>
            <person name="Luo Z.H."/>
            <person name="Li M."/>
        </authorList>
    </citation>
    <scope>NUCLEOTIDE SEQUENCE [LARGE SCALE GENOMIC DNA]</scope>
    <source>
        <strain evidence="2">SpSt-12</strain>
    </source>
</reference>
<organism evidence="2">
    <name type="scientific">Archaeoglobus fulgidus</name>
    <dbReference type="NCBI Taxonomy" id="2234"/>
    <lineage>
        <taxon>Archaea</taxon>
        <taxon>Methanobacteriati</taxon>
        <taxon>Methanobacteriota</taxon>
        <taxon>Archaeoglobi</taxon>
        <taxon>Archaeoglobales</taxon>
        <taxon>Archaeoglobaceae</taxon>
        <taxon>Archaeoglobus</taxon>
    </lineage>
</organism>
<proteinExistence type="inferred from homology"/>
<evidence type="ECO:0000313" key="2">
    <source>
        <dbReference type="EMBL" id="HET21195.1"/>
    </source>
</evidence>
<dbReference type="Gene3D" id="3.40.50.11890">
    <property type="match status" value="1"/>
</dbReference>
<dbReference type="AlphaFoldDB" id="A0A7C2NG72"/>
<dbReference type="EMBL" id="DSCQ01000043">
    <property type="protein sequence ID" value="HET21195.1"/>
    <property type="molecule type" value="Genomic_DNA"/>
</dbReference>
<dbReference type="PANTHER" id="PTHR30548:SF2">
    <property type="entry name" value="2-HYDROXYACYL-COA DEHYDRATASE,D-COMPONENT"/>
    <property type="match status" value="1"/>
</dbReference>
<dbReference type="InterPro" id="IPR010327">
    <property type="entry name" value="FldB/FldC_alpha/beta"/>
</dbReference>
<dbReference type="Gene3D" id="3.40.50.11900">
    <property type="match status" value="1"/>
</dbReference>
<comment type="similarity">
    <text evidence="1">Belongs to the FldB/FldC dehydratase alpha/beta subunit family.</text>
</comment>
<sequence>MFRMLLQEGGEEGGIRGGRMSEIAGIVKRGSEILRTIEKIGKYSEIELEGLTKLSGEIQGHTILSFLDKRLGGAGLHFLKDILSKHVNEAIKAKEEGKKVILIPFNFPPELIHAFENAVPLTTEMMSTMGSLALEGGGEPYWDYAMSLGIPDYVCSANTTLLSSMLTALKGLEIAPDAMISSCPGACDANSKIHEFVAETLKVPEFMLDKMGDGVADYELYRRLFLNMVKELEEFVGEEIDEDRILKVMENCNECTELYWELHELKKHSPCPVPNMFTMLSCGTRFTMWGRDEAVSMFEKLVDVAEKRLKRGEYPAEREIARSLWVYTGYYIDLYDLWIWMEDNGITYLTDILNSGGFPQIYDAFTKEDALEAIIKTSWDYGMTRQMGAENMGLRWTEDFIFLAEDLNANCAIYCGHHACKQSQAVFRILRDGMTRKGIPVLKLDGDCWNRRITPVSVLQEMILDFVQNVVAGRRRRRRENRR</sequence>
<name>A0A7C2NG72_ARCFL</name>
<dbReference type="Gene3D" id="1.20.1270.370">
    <property type="match status" value="1"/>
</dbReference>
<dbReference type="PANTHER" id="PTHR30548">
    <property type="entry name" value="2-HYDROXYGLUTARYL-COA DEHYDRATASE, D-COMPONENT-RELATED"/>
    <property type="match status" value="1"/>
</dbReference>